<evidence type="ECO:0000256" key="3">
    <source>
        <dbReference type="ARBA" id="ARBA00023212"/>
    </source>
</evidence>
<dbReference type="RefSeq" id="XP_006018699.1">
    <property type="nucleotide sequence ID" value="XM_006018637.3"/>
</dbReference>
<dbReference type="CTD" id="85459"/>
<feature type="region of interest" description="Disordered" evidence="5">
    <location>
        <begin position="1091"/>
        <end position="1130"/>
    </location>
</feature>
<sequence>MKRKVAKAGKLRLSPNEEAMILKEEYERRRKLRLQQVREQERYIALQIRQEVKQRKDEELHQLAENLKAEWLKAQDQKIKALEKLYLSSLRAVGEGHRQAKENEPDLESLAKQREERKQRAEKRHKEALKEQKKQKEKLETEQTWKVNARKHAICVEKARAAKIASLPPPQPYPFENFEVKKIPTVKVYNADNFSVTHHHLSEPYVDREMDTEQPDARLVAEEEAKRLKELQKEEERGRREQLEKAHVRGSHALKMVHLAQDRERLMKELEQMQNMDRACRRQIVAQMPPQLFVPSYRRVEIKDDWQRELEMAFEDMYSGDRKMKGDMILQLEPQPLPTPSDQSQDDELDISLDPDSVCERQPRVDEVIEEEVGHHSQSEKREEAPQPQSKLVLKKLLNKIRSQKDQWASKSEAEVQSDIQTIESGTLPSEERLLCDLEPGHNAHGDSVSEAKESLEILEQRIVAGNSVLIHPQEQAAKIRMEAERQKQNEQIEQQKQEQLALLKQIEEKRMCLEDDYLKIRMHAHLEEIKTRGQEEKDQPSHLAQMNTRSVMNQQTEVEHRTETAAVPETTSPRENDHVQMIRNYQQRLLQQNRLHKQSVEEARKRLQEYQNKLKQRYPSTSPIPLSSTVASESRCVAFKPTLESVLQTHVPAMRVHPTACQSTKQMQAQEFAQPLIRCSRAHGVLEKTFGQRDNVLMQSTGLSSQLRCSLTSELKQRPFQLLQHSPSHKQMEWLNSSNQVRESSESQRLPVSVLTYQGTSLDILQPEAQFILPTEDSSESSETLHFEKNLGSPKVPNQQIETEAPKQPLFLVPCMPPTEESLITQAASFDSSECQQIPAESNIKTFEPTFTQAFQHLTSLSLEPGVIQESLASRNKDVSLLNYSNILNLRERVLASSESIQAQQDHLKQLQKQLDTQREALLSRQRMQEELLIWKQTKLKEQMQRKQEAVKDLLNKQVGQFSPYREMTETQKPDQFTLFKGTENYQDEVICGNVNKYNENEVLSWHISPAEQIEQSQRIPIREQKCRTSKPPLAKIKLGLNLEQHELSVIPEVDTPRSWNVSLAGKPDSPGEETSFFGTEGELTSNMCSHESLNEERDLSRVLASSKEQSSNDSLRQSEQSSSSWHELQMVDGESLCDPGQSQDSVIPQDSPVFSANTGRGIAADSGLFFSPNCTVALSGVPPSSLSSQACLQEATCNLSSTTISTGSFLTSKKLDISLANSGLSSNSTEDRILRETANSPWNSSASPMSTAQQGQGDSSEVSESQLAAEENVVSKRRSVQRIIDKYTKDFNWLPENNAAFHAPAVGLDLSDMERHFPHFHRQLFQPLEQSPDLDLSSSLSQYKISQDSKDCSKSSSFSTESQDTSTFLETTTSSRKMRNNNPRSCHEMKGLNKVSLQAEESLKENITLGSEESFHPLQLESTLNENGQSAEKTVDLSIVPESSSEQNPEIKNAESERCISLVGDQYEELRRNIENINFQSSVESLRSQSQSSLEEHSSFDQLNTTQIAVNKTPLAELSFKEDGEFGALCFDTVTPDKYQELTKTPVIAREANTLVEVASQRSTNVAEEEQGFLEAQMSCSMSRETYSEISAIPVEATVQESDPVLEMHEKQSPHSVLTISSGPCLSQAWVPVWETESGHGIMEEPELTLLSSNDITVAESDIDSIGQEEKRENEISTPACADQSEFKSCSEKRDFFPLEPKADCFIFTQPDCSAVTKRSREDQSLLHQSGVMLLEFTSTPASLQEAFFKKKKNFIHKSSERIQEIKNRESKKPQAKLFQRNKTERFHMLNEHSPTSGAAVSQLKKVGEVKVCSPEDRRSAETEIHQRTSRLYNQLMEVKIRKEEKTRQEAYARNREKAKEFQKKTLEKLRARKMH</sequence>
<evidence type="ECO:0000256" key="4">
    <source>
        <dbReference type="SAM" id="Coils"/>
    </source>
</evidence>
<reference evidence="8" key="1">
    <citation type="submission" date="2025-08" db="UniProtKB">
        <authorList>
            <consortium name="RefSeq"/>
        </authorList>
    </citation>
    <scope>IDENTIFICATION</scope>
</reference>
<dbReference type="PANTHER" id="PTHR21553:SF26">
    <property type="entry name" value="ALMS MOTIF DOMAIN-CONTAINING PROTEIN"/>
    <property type="match status" value="1"/>
</dbReference>
<gene>
    <name evidence="8" type="primary">CEP295</name>
</gene>
<keyword evidence="2" id="KW-0963">Cytoplasm</keyword>
<evidence type="ECO:0000256" key="2">
    <source>
        <dbReference type="ARBA" id="ARBA00022490"/>
    </source>
</evidence>
<feature type="domain" description="ALMS motif" evidence="6">
    <location>
        <begin position="1744"/>
        <end position="1876"/>
    </location>
</feature>
<dbReference type="OrthoDB" id="6359887at2759"/>
<feature type="compositionally biased region" description="Acidic residues" evidence="5">
    <location>
        <begin position="344"/>
        <end position="353"/>
    </location>
</feature>
<dbReference type="GO" id="GO:0005814">
    <property type="term" value="C:centriole"/>
    <property type="evidence" value="ECO:0007669"/>
    <property type="project" value="TreeGrafter"/>
</dbReference>
<feature type="coiled-coil region" evidence="4">
    <location>
        <begin position="902"/>
        <end position="958"/>
    </location>
</feature>
<evidence type="ECO:0000313" key="8">
    <source>
        <dbReference type="RefSeq" id="XP_006018699.1"/>
    </source>
</evidence>
<dbReference type="GO" id="GO:0005813">
    <property type="term" value="C:centrosome"/>
    <property type="evidence" value="ECO:0007669"/>
    <property type="project" value="UniProtKB-SubCell"/>
</dbReference>
<keyword evidence="7" id="KW-1185">Reference proteome</keyword>
<evidence type="ECO:0000259" key="6">
    <source>
        <dbReference type="Pfam" id="PF15309"/>
    </source>
</evidence>
<feature type="compositionally biased region" description="Low complexity" evidence="5">
    <location>
        <begin position="1113"/>
        <end position="1126"/>
    </location>
</feature>
<feature type="region of interest" description="Disordered" evidence="5">
    <location>
        <begin position="333"/>
        <end position="356"/>
    </location>
</feature>
<name>A0A1U7R7N3_ALLSI</name>
<dbReference type="GO" id="GO:0005829">
    <property type="term" value="C:cytosol"/>
    <property type="evidence" value="ECO:0007669"/>
    <property type="project" value="TreeGrafter"/>
</dbReference>
<dbReference type="InParanoid" id="A0A1U7R7N3"/>
<feature type="region of interest" description="Disordered" evidence="5">
    <location>
        <begin position="371"/>
        <end position="391"/>
    </location>
</feature>
<proteinExistence type="predicted"/>
<feature type="coiled-coil region" evidence="4">
    <location>
        <begin position="221"/>
        <end position="283"/>
    </location>
</feature>
<keyword evidence="3" id="KW-0206">Cytoskeleton</keyword>
<dbReference type="GeneID" id="102385580"/>
<feature type="region of interest" description="Disordered" evidence="5">
    <location>
        <begin position="1136"/>
        <end position="1155"/>
    </location>
</feature>
<dbReference type="Pfam" id="PF15309">
    <property type="entry name" value="ALMS_motif"/>
    <property type="match status" value="1"/>
</dbReference>
<comment type="subcellular location">
    <subcellularLocation>
        <location evidence="1">Cytoplasm</location>
        <location evidence="1">Cytoskeleton</location>
        <location evidence="1">Microtubule organizing center</location>
        <location evidence="1">Centrosome</location>
    </subcellularLocation>
</comment>
<feature type="region of interest" description="Disordered" evidence="5">
    <location>
        <begin position="95"/>
        <end position="136"/>
    </location>
</feature>
<evidence type="ECO:0000256" key="5">
    <source>
        <dbReference type="SAM" id="MobiDB-lite"/>
    </source>
</evidence>
<dbReference type="GO" id="GO:0046599">
    <property type="term" value="P:regulation of centriole replication"/>
    <property type="evidence" value="ECO:0007669"/>
    <property type="project" value="TreeGrafter"/>
</dbReference>
<feature type="coiled-coil region" evidence="4">
    <location>
        <begin position="587"/>
        <end position="618"/>
    </location>
</feature>
<evidence type="ECO:0000256" key="1">
    <source>
        <dbReference type="ARBA" id="ARBA00004300"/>
    </source>
</evidence>
<dbReference type="KEGG" id="asn:102385580"/>
<feature type="compositionally biased region" description="Basic and acidic residues" evidence="5">
    <location>
        <begin position="371"/>
        <end position="385"/>
    </location>
</feature>
<dbReference type="eggNOG" id="ENOG502QSZR">
    <property type="taxonomic scope" value="Eukaryota"/>
</dbReference>
<feature type="compositionally biased region" description="Polar residues" evidence="5">
    <location>
        <begin position="1371"/>
        <end position="1386"/>
    </location>
</feature>
<protein>
    <submittedName>
        <fullName evidence="8">Centrosomal protein of 295 kDa</fullName>
    </submittedName>
</protein>
<keyword evidence="4" id="KW-0175">Coiled coil</keyword>
<feature type="compositionally biased region" description="Polar residues" evidence="5">
    <location>
        <begin position="1142"/>
        <end position="1155"/>
    </location>
</feature>
<feature type="compositionally biased region" description="Polar residues" evidence="5">
    <location>
        <begin position="1240"/>
        <end position="1268"/>
    </location>
</feature>
<evidence type="ECO:0000313" key="7">
    <source>
        <dbReference type="Proteomes" id="UP000189705"/>
    </source>
</evidence>
<feature type="compositionally biased region" description="Low complexity" evidence="5">
    <location>
        <begin position="1356"/>
        <end position="1370"/>
    </location>
</feature>
<organism evidence="7 8">
    <name type="scientific">Alligator sinensis</name>
    <name type="common">Chinese alligator</name>
    <dbReference type="NCBI Taxonomy" id="38654"/>
    <lineage>
        <taxon>Eukaryota</taxon>
        <taxon>Metazoa</taxon>
        <taxon>Chordata</taxon>
        <taxon>Craniata</taxon>
        <taxon>Vertebrata</taxon>
        <taxon>Euteleostomi</taxon>
        <taxon>Archelosauria</taxon>
        <taxon>Archosauria</taxon>
        <taxon>Crocodylia</taxon>
        <taxon>Alligatoridae</taxon>
        <taxon>Alligatorinae</taxon>
        <taxon>Alligator</taxon>
    </lineage>
</organism>
<feature type="region of interest" description="Disordered" evidence="5">
    <location>
        <begin position="1240"/>
        <end position="1273"/>
    </location>
</feature>
<dbReference type="InterPro" id="IPR029299">
    <property type="entry name" value="ALMS_motif"/>
</dbReference>
<feature type="region of interest" description="Disordered" evidence="5">
    <location>
        <begin position="1351"/>
        <end position="1389"/>
    </location>
</feature>
<dbReference type="PANTHER" id="PTHR21553">
    <property type="entry name" value="ALMS1-RELATED"/>
    <property type="match status" value="1"/>
</dbReference>
<feature type="coiled-coil region" evidence="4">
    <location>
        <begin position="474"/>
        <end position="517"/>
    </location>
</feature>
<accession>A0A1U7R7N3</accession>
<dbReference type="Proteomes" id="UP000189705">
    <property type="component" value="Unplaced"/>
</dbReference>